<evidence type="ECO:0000313" key="2">
    <source>
        <dbReference type="EMBL" id="KAJ3554725.1"/>
    </source>
</evidence>
<comment type="caution">
    <text evidence="2">The sequence shown here is derived from an EMBL/GenBank/DDBJ whole genome shotgun (WGS) entry which is preliminary data.</text>
</comment>
<name>A0A9W8N4J3_9PEZI</name>
<dbReference type="InterPro" id="IPR001680">
    <property type="entry name" value="WD40_rpt"/>
</dbReference>
<keyword evidence="1" id="KW-0853">WD repeat</keyword>
<dbReference type="Pfam" id="PF00400">
    <property type="entry name" value="WD40"/>
    <property type="match status" value="1"/>
</dbReference>
<dbReference type="Gene3D" id="2.130.10.10">
    <property type="entry name" value="YVTN repeat-like/Quinoprotein amine dehydrogenase"/>
    <property type="match status" value="1"/>
</dbReference>
<dbReference type="VEuPathDB" id="FungiDB:F4678DRAFT_74348"/>
<protein>
    <recommendedName>
        <fullName evidence="4">Anaphase-promoting complex subunit 4 WD40 domain-containing protein</fullName>
    </recommendedName>
</protein>
<dbReference type="SUPFAM" id="SSF50978">
    <property type="entry name" value="WD40 repeat-like"/>
    <property type="match status" value="1"/>
</dbReference>
<dbReference type="InterPro" id="IPR036322">
    <property type="entry name" value="WD40_repeat_dom_sf"/>
</dbReference>
<organism evidence="2 3">
    <name type="scientific">Xylaria arbuscula</name>
    <dbReference type="NCBI Taxonomy" id="114810"/>
    <lineage>
        <taxon>Eukaryota</taxon>
        <taxon>Fungi</taxon>
        <taxon>Dikarya</taxon>
        <taxon>Ascomycota</taxon>
        <taxon>Pezizomycotina</taxon>
        <taxon>Sordariomycetes</taxon>
        <taxon>Xylariomycetidae</taxon>
        <taxon>Xylariales</taxon>
        <taxon>Xylariaceae</taxon>
        <taxon>Xylaria</taxon>
    </lineage>
</organism>
<sequence length="82" mass="8599">MGSLSSLDNDIALPSDNEDTIQCLSWSPATNHLAAASWDGKVRIYDVASTGSARGVAALTTEAPVFSCDWAEVSERKPASDA</sequence>
<dbReference type="SMART" id="SM00320">
    <property type="entry name" value="WD40"/>
    <property type="match status" value="1"/>
</dbReference>
<dbReference type="InterPro" id="IPR015943">
    <property type="entry name" value="WD40/YVTN_repeat-like_dom_sf"/>
</dbReference>
<dbReference type="PROSITE" id="PS50082">
    <property type="entry name" value="WD_REPEATS_2"/>
    <property type="match status" value="1"/>
</dbReference>
<keyword evidence="3" id="KW-1185">Reference proteome</keyword>
<evidence type="ECO:0000256" key="1">
    <source>
        <dbReference type="PROSITE-ProRule" id="PRU00221"/>
    </source>
</evidence>
<feature type="repeat" description="WD" evidence="1">
    <location>
        <begin position="14"/>
        <end position="55"/>
    </location>
</feature>
<accession>A0A9W8N4J3</accession>
<evidence type="ECO:0008006" key="4">
    <source>
        <dbReference type="Google" id="ProtNLM"/>
    </source>
</evidence>
<dbReference type="Proteomes" id="UP001148614">
    <property type="component" value="Unassembled WGS sequence"/>
</dbReference>
<proteinExistence type="predicted"/>
<evidence type="ECO:0000313" key="3">
    <source>
        <dbReference type="Proteomes" id="UP001148614"/>
    </source>
</evidence>
<dbReference type="AlphaFoldDB" id="A0A9W8N4J3"/>
<dbReference type="EMBL" id="JANPWZ010003015">
    <property type="protein sequence ID" value="KAJ3554725.1"/>
    <property type="molecule type" value="Genomic_DNA"/>
</dbReference>
<reference evidence="2" key="1">
    <citation type="submission" date="2022-07" db="EMBL/GenBank/DDBJ databases">
        <title>Genome Sequence of Xylaria arbuscula.</title>
        <authorList>
            <person name="Buettner E."/>
        </authorList>
    </citation>
    <scope>NUCLEOTIDE SEQUENCE</scope>
    <source>
        <strain evidence="2">VT107</strain>
    </source>
</reference>
<gene>
    <name evidence="2" type="ORF">NPX13_g10539</name>
</gene>